<evidence type="ECO:0000256" key="7">
    <source>
        <dbReference type="ARBA" id="ARBA00023125"/>
    </source>
</evidence>
<keyword evidence="8 14" id="KW-0371">Homeobox</keyword>
<feature type="domain" description="Homeobox" evidence="17">
    <location>
        <begin position="130"/>
        <end position="190"/>
    </location>
</feature>
<evidence type="ECO:0000256" key="11">
    <source>
        <dbReference type="ARBA" id="ARBA00023305"/>
    </source>
</evidence>
<feature type="region of interest" description="Disordered" evidence="16">
    <location>
        <begin position="100"/>
        <end position="134"/>
    </location>
</feature>
<dbReference type="InterPro" id="IPR001356">
    <property type="entry name" value="HD"/>
</dbReference>
<dbReference type="PROSITE" id="PS50071">
    <property type="entry name" value="HOMEOBOX_2"/>
    <property type="match status" value="1"/>
</dbReference>
<accession>V3ZRS6</accession>
<evidence type="ECO:0000256" key="2">
    <source>
        <dbReference type="ARBA" id="ARBA00005733"/>
    </source>
</evidence>
<evidence type="ECO:0000256" key="4">
    <source>
        <dbReference type="ARBA" id="ARBA00022473"/>
    </source>
</evidence>
<feature type="compositionally biased region" description="Basic and acidic residues" evidence="16">
    <location>
        <begin position="101"/>
        <end position="111"/>
    </location>
</feature>
<comment type="subcellular location">
    <subcellularLocation>
        <location evidence="1 14 15">Nucleus</location>
    </subcellularLocation>
</comment>
<dbReference type="RefSeq" id="XP_009054978.1">
    <property type="nucleotide sequence ID" value="XM_009056730.1"/>
</dbReference>
<dbReference type="EMBL" id="KB201847">
    <property type="protein sequence ID" value="ESO94128.1"/>
    <property type="molecule type" value="Genomic_DNA"/>
</dbReference>
<dbReference type="HOGENOM" id="CLU_049243_1_0_1"/>
<dbReference type="PROSITE" id="PS50803">
    <property type="entry name" value="OAR"/>
    <property type="match status" value="1"/>
</dbReference>
<keyword evidence="7 14" id="KW-0238">DNA-binding</keyword>
<dbReference type="GO" id="GO:1990837">
    <property type="term" value="F:sequence-specific double-stranded DNA binding"/>
    <property type="evidence" value="ECO:0007669"/>
    <property type="project" value="TreeGrafter"/>
</dbReference>
<keyword evidence="10 14" id="KW-0539">Nucleus</keyword>
<keyword evidence="4" id="KW-0217">Developmental protein</keyword>
<dbReference type="OMA" id="AANNREY"/>
<evidence type="ECO:0000256" key="12">
    <source>
        <dbReference type="ARBA" id="ARBA00030203"/>
    </source>
</evidence>
<feature type="domain" description="OAR" evidence="18">
    <location>
        <begin position="271"/>
        <end position="284"/>
    </location>
</feature>
<dbReference type="PANTHER" id="PTHR46892:SF3">
    <property type="entry name" value="VISUAL SYSTEM HOMEOBOX 2"/>
    <property type="match status" value="1"/>
</dbReference>
<sequence length="312" mass="35664">MEPKKKAAFSIRDLLGIRTQKSGPETRDFPRDFHFGGLNHCFGDTRAFGSFLPRLGQEQLRGEGFPAYHPWAAPLIDSLNTSGQTILNFNIFSQNNGADSLKNDSTEERRNTNGLLDFQSSSLNNSKKKKKKRRHRTIFTSYQLDELEKSFKDAHYPDVQTRDMLSLKTGLPEDRIQVWFQNRRAKWRKTEKTWGRSSIMAEYGLYGAMVRHSLPLPDTILKSAKEGVLDSTAPWLLSMYRKSVDTSPSVSNDVMERPDVEQIPPNDFRSESIAALRARAQEYSAKILPTRTDNMTKSHESDKPEERGMDQS</sequence>
<dbReference type="AlphaFoldDB" id="V3ZRS6"/>
<feature type="domain" description="CVC" evidence="19">
    <location>
        <begin position="192"/>
        <end position="245"/>
    </location>
</feature>
<dbReference type="OrthoDB" id="6159439at2759"/>
<dbReference type="Gene3D" id="1.10.10.60">
    <property type="entry name" value="Homeodomain-like"/>
    <property type="match status" value="1"/>
</dbReference>
<evidence type="ECO:0000259" key="17">
    <source>
        <dbReference type="PROSITE" id="PS50071"/>
    </source>
</evidence>
<evidence type="ECO:0000256" key="5">
    <source>
        <dbReference type="ARBA" id="ARBA00022606"/>
    </source>
</evidence>
<keyword evidence="6" id="KW-0805">Transcription regulation</keyword>
<comment type="similarity">
    <text evidence="2">Belongs to the paired homeobox family.</text>
</comment>
<proteinExistence type="inferred from homology"/>
<dbReference type="GO" id="GO:0000981">
    <property type="term" value="F:DNA-binding transcription factor activity, RNA polymerase II-specific"/>
    <property type="evidence" value="ECO:0007669"/>
    <property type="project" value="InterPro"/>
</dbReference>
<dbReference type="InterPro" id="IPR023339">
    <property type="entry name" value="CVC"/>
</dbReference>
<keyword evidence="9" id="KW-0804">Transcription</keyword>
<feature type="compositionally biased region" description="Basic and acidic residues" evidence="16">
    <location>
        <begin position="294"/>
        <end position="312"/>
    </location>
</feature>
<protein>
    <recommendedName>
        <fullName evidence="3">Visual system homeobox 2</fullName>
    </recommendedName>
    <alternativeName>
        <fullName evidence="12">Ceh-10 homeodomain-containing homolog</fullName>
    </alternativeName>
    <alternativeName>
        <fullName evidence="13">Homeobox protein CHX10</fullName>
    </alternativeName>
</protein>
<keyword evidence="11" id="KW-0844">Vision</keyword>
<evidence type="ECO:0000256" key="15">
    <source>
        <dbReference type="RuleBase" id="RU000682"/>
    </source>
</evidence>
<dbReference type="InterPro" id="IPR003654">
    <property type="entry name" value="OAR_dom"/>
</dbReference>
<evidence type="ECO:0000256" key="9">
    <source>
        <dbReference type="ARBA" id="ARBA00023163"/>
    </source>
</evidence>
<evidence type="ECO:0000259" key="19">
    <source>
        <dbReference type="PROSITE" id="PS51496"/>
    </source>
</evidence>
<dbReference type="CDD" id="cd00086">
    <property type="entry name" value="homeodomain"/>
    <property type="match status" value="1"/>
</dbReference>
<dbReference type="FunFam" id="1.10.10.60:FF:000383">
    <property type="entry name" value="box A-binding factor"/>
    <property type="match status" value="1"/>
</dbReference>
<dbReference type="Pfam" id="PF03826">
    <property type="entry name" value="OAR"/>
    <property type="match status" value="1"/>
</dbReference>
<dbReference type="GO" id="GO:0007601">
    <property type="term" value="P:visual perception"/>
    <property type="evidence" value="ECO:0007669"/>
    <property type="project" value="UniProtKB-KW"/>
</dbReference>
<dbReference type="PROSITE" id="PS51496">
    <property type="entry name" value="CVC"/>
    <property type="match status" value="1"/>
</dbReference>
<evidence type="ECO:0000256" key="10">
    <source>
        <dbReference type="ARBA" id="ARBA00023242"/>
    </source>
</evidence>
<evidence type="ECO:0000256" key="6">
    <source>
        <dbReference type="ARBA" id="ARBA00023015"/>
    </source>
</evidence>
<dbReference type="SUPFAM" id="SSF46689">
    <property type="entry name" value="Homeodomain-like"/>
    <property type="match status" value="1"/>
</dbReference>
<evidence type="ECO:0000259" key="18">
    <source>
        <dbReference type="PROSITE" id="PS50803"/>
    </source>
</evidence>
<evidence type="ECO:0000256" key="13">
    <source>
        <dbReference type="ARBA" id="ARBA00031274"/>
    </source>
</evidence>
<keyword evidence="5" id="KW-0716">Sensory transduction</keyword>
<dbReference type="PROSITE" id="PS00027">
    <property type="entry name" value="HOMEOBOX_1"/>
    <property type="match status" value="1"/>
</dbReference>
<reference evidence="20 21" key="1">
    <citation type="journal article" date="2013" name="Nature">
        <title>Insights into bilaterian evolution from three spiralian genomes.</title>
        <authorList>
            <person name="Simakov O."/>
            <person name="Marletaz F."/>
            <person name="Cho S.J."/>
            <person name="Edsinger-Gonzales E."/>
            <person name="Havlak P."/>
            <person name="Hellsten U."/>
            <person name="Kuo D.H."/>
            <person name="Larsson T."/>
            <person name="Lv J."/>
            <person name="Arendt D."/>
            <person name="Savage R."/>
            <person name="Osoegawa K."/>
            <person name="de Jong P."/>
            <person name="Grimwood J."/>
            <person name="Chapman J.A."/>
            <person name="Shapiro H."/>
            <person name="Aerts A."/>
            <person name="Otillar R.P."/>
            <person name="Terry A.Y."/>
            <person name="Boore J.L."/>
            <person name="Grigoriev I.V."/>
            <person name="Lindberg D.R."/>
            <person name="Seaver E.C."/>
            <person name="Weisblat D.A."/>
            <person name="Putnam N.H."/>
            <person name="Rokhsar D.S."/>
        </authorList>
    </citation>
    <scope>NUCLEOTIDE SEQUENCE [LARGE SCALE GENOMIC DNA]</scope>
</reference>
<dbReference type="STRING" id="225164.V3ZRS6"/>
<dbReference type="Proteomes" id="UP000030746">
    <property type="component" value="Unassembled WGS sequence"/>
</dbReference>
<dbReference type="InterPro" id="IPR052294">
    <property type="entry name" value="VSX_homeobox_regulators"/>
</dbReference>
<dbReference type="InterPro" id="IPR017970">
    <property type="entry name" value="Homeobox_CS"/>
</dbReference>
<feature type="region of interest" description="Disordered" evidence="16">
    <location>
        <begin position="284"/>
        <end position="312"/>
    </location>
</feature>
<evidence type="ECO:0000256" key="14">
    <source>
        <dbReference type="PROSITE-ProRule" id="PRU00108"/>
    </source>
</evidence>
<evidence type="ECO:0000256" key="1">
    <source>
        <dbReference type="ARBA" id="ARBA00004123"/>
    </source>
</evidence>
<evidence type="ECO:0000256" key="8">
    <source>
        <dbReference type="ARBA" id="ARBA00023155"/>
    </source>
</evidence>
<dbReference type="SMART" id="SM00389">
    <property type="entry name" value="HOX"/>
    <property type="match status" value="1"/>
</dbReference>
<organism evidence="20 21">
    <name type="scientific">Lottia gigantea</name>
    <name type="common">Giant owl limpet</name>
    <dbReference type="NCBI Taxonomy" id="225164"/>
    <lineage>
        <taxon>Eukaryota</taxon>
        <taxon>Metazoa</taxon>
        <taxon>Spiralia</taxon>
        <taxon>Lophotrochozoa</taxon>
        <taxon>Mollusca</taxon>
        <taxon>Gastropoda</taxon>
        <taxon>Patellogastropoda</taxon>
        <taxon>Lottioidea</taxon>
        <taxon>Lottiidae</taxon>
        <taxon>Lottia</taxon>
    </lineage>
</organism>
<feature type="DNA-binding region" description="Homeobox" evidence="14">
    <location>
        <begin position="132"/>
        <end position="191"/>
    </location>
</feature>
<evidence type="ECO:0000313" key="20">
    <source>
        <dbReference type="EMBL" id="ESO94128.1"/>
    </source>
</evidence>
<evidence type="ECO:0000256" key="16">
    <source>
        <dbReference type="SAM" id="MobiDB-lite"/>
    </source>
</evidence>
<evidence type="ECO:0000256" key="3">
    <source>
        <dbReference type="ARBA" id="ARBA00014891"/>
    </source>
</evidence>
<dbReference type="InterPro" id="IPR009057">
    <property type="entry name" value="Homeodomain-like_sf"/>
</dbReference>
<keyword evidence="21" id="KW-1185">Reference proteome</keyword>
<dbReference type="KEGG" id="lgi:LOTGIDRAFT_232402"/>
<dbReference type="PANTHER" id="PTHR46892">
    <property type="entry name" value="VISUAL SYSTEM HOMEOBOX 2"/>
    <property type="match status" value="1"/>
</dbReference>
<dbReference type="CTD" id="20248905"/>
<evidence type="ECO:0000313" key="21">
    <source>
        <dbReference type="Proteomes" id="UP000030746"/>
    </source>
</evidence>
<name>V3ZRS6_LOTGI</name>
<dbReference type="GO" id="GO:0005634">
    <property type="term" value="C:nucleus"/>
    <property type="evidence" value="ECO:0007669"/>
    <property type="project" value="UniProtKB-SubCell"/>
</dbReference>
<dbReference type="Pfam" id="PF00046">
    <property type="entry name" value="Homeodomain"/>
    <property type="match status" value="1"/>
</dbReference>
<gene>
    <name evidence="20" type="ORF">LOTGIDRAFT_232402</name>
</gene>
<dbReference type="GeneID" id="20248905"/>